<proteinExistence type="predicted"/>
<sequence length="130" mass="15091">MDNLIYLSDIYQVSIDELVKENHDFPKTIAEDKKTILDRKANLATPNKDLYQNKDEGLILLILCIVSVLIPIVGILLPLYILWRNNKFNSLYKTIILVSLTVMLINLFNTFVLLNDNFFEPTSTKIYRVK</sequence>
<organism evidence="1 2">
    <name type="scientific">Lentilactobacillus terminaliae</name>
    <dbReference type="NCBI Taxonomy" id="3003483"/>
    <lineage>
        <taxon>Bacteria</taxon>
        <taxon>Bacillati</taxon>
        <taxon>Bacillota</taxon>
        <taxon>Bacilli</taxon>
        <taxon>Lactobacillales</taxon>
        <taxon>Lactobacillaceae</taxon>
        <taxon>Lentilactobacillus</taxon>
    </lineage>
</organism>
<accession>A0ACD5DHF1</accession>
<gene>
    <name evidence="1" type="ORF">O0236_000990</name>
</gene>
<dbReference type="Proteomes" id="UP001149860">
    <property type="component" value="Chromosome"/>
</dbReference>
<reference evidence="1" key="1">
    <citation type="submission" date="2024-08" db="EMBL/GenBank/DDBJ databases">
        <title>Lentilactobacillus sp. nov., isolated from tree bark.</title>
        <authorList>
            <person name="Phuengjayaem S."/>
            <person name="Tanasupawat S."/>
        </authorList>
    </citation>
    <scope>NUCLEOTIDE SEQUENCE</scope>
    <source>
        <strain evidence="1">SPB1-3</strain>
    </source>
</reference>
<dbReference type="EMBL" id="CP168151">
    <property type="protein sequence ID" value="XFD40690.1"/>
    <property type="molecule type" value="Genomic_DNA"/>
</dbReference>
<evidence type="ECO:0000313" key="2">
    <source>
        <dbReference type="Proteomes" id="UP001149860"/>
    </source>
</evidence>
<keyword evidence="2" id="KW-1185">Reference proteome</keyword>
<name>A0ACD5DHF1_9LACO</name>
<evidence type="ECO:0000313" key="1">
    <source>
        <dbReference type="EMBL" id="XFD40690.1"/>
    </source>
</evidence>
<protein>
    <submittedName>
        <fullName evidence="1">Uncharacterized protein</fullName>
    </submittedName>
</protein>